<dbReference type="OrthoDB" id="3176960at2"/>
<evidence type="ECO:0000256" key="6">
    <source>
        <dbReference type="PROSITE-ProRule" id="PRU01373"/>
    </source>
</evidence>
<feature type="compositionally biased region" description="Low complexity" evidence="7">
    <location>
        <begin position="29"/>
        <end position="42"/>
    </location>
</feature>
<dbReference type="GO" id="GO:0008360">
    <property type="term" value="P:regulation of cell shape"/>
    <property type="evidence" value="ECO:0007669"/>
    <property type="project" value="UniProtKB-UniRule"/>
</dbReference>
<keyword evidence="5 6" id="KW-0961">Cell wall biogenesis/degradation</keyword>
<dbReference type="InterPro" id="IPR005490">
    <property type="entry name" value="LD_TPept_cat_dom"/>
</dbReference>
<dbReference type="GO" id="GO:0071972">
    <property type="term" value="F:peptidoglycan L,D-transpeptidase activity"/>
    <property type="evidence" value="ECO:0007669"/>
    <property type="project" value="TreeGrafter"/>
</dbReference>
<keyword evidence="3 6" id="KW-0133">Cell shape</keyword>
<evidence type="ECO:0000313" key="11">
    <source>
        <dbReference type="Proteomes" id="UP000033725"/>
    </source>
</evidence>
<dbReference type="CDD" id="cd16913">
    <property type="entry name" value="YkuD_like"/>
    <property type="match status" value="1"/>
</dbReference>
<keyword evidence="8" id="KW-0472">Membrane</keyword>
<dbReference type="SUPFAM" id="SSF141523">
    <property type="entry name" value="L,D-transpeptidase catalytic domain-like"/>
    <property type="match status" value="1"/>
</dbReference>
<accession>A0A0F0KQ54</accession>
<keyword evidence="2" id="KW-0808">Transferase</keyword>
<feature type="transmembrane region" description="Helical" evidence="8">
    <location>
        <begin position="61"/>
        <end position="85"/>
    </location>
</feature>
<comment type="caution">
    <text evidence="10">The sequence shown here is derived from an EMBL/GenBank/DDBJ whole genome shotgun (WGS) entry which is preliminary data.</text>
</comment>
<reference evidence="10 11" key="1">
    <citation type="submission" date="2015-02" db="EMBL/GenBank/DDBJ databases">
        <title>Draft genome sequences of ten Microbacterium spp. with emphasis on heavy metal contaminated environments.</title>
        <authorList>
            <person name="Corretto E."/>
        </authorList>
    </citation>
    <scope>NUCLEOTIDE SEQUENCE [LARGE SCALE GENOMIC DNA]</scope>
    <source>
        <strain evidence="10 11">BEL163</strain>
    </source>
</reference>
<keyword evidence="4 6" id="KW-0573">Peptidoglycan synthesis</keyword>
<feature type="region of interest" description="Disordered" evidence="7">
    <location>
        <begin position="14"/>
        <end position="52"/>
    </location>
</feature>
<evidence type="ECO:0000259" key="9">
    <source>
        <dbReference type="PROSITE" id="PS52029"/>
    </source>
</evidence>
<dbReference type="UniPathway" id="UPA00219"/>
<sequence>MKFVTDLISAPGAAAEARGDDSAPTAVLAPTEAPTETVPPTTGDQPLAWAPIEPSPKKRRLGLWIGLGLGVVAIGAGAASMILIAPGTTVAGIPVGWMTPGAAADTIDARLAQTEITLTGAGDGTVLTGADLGANVDATALADKAFAEHPLWNLGAWMGDPVPADIAFDTAKADAALRGAVPTSFDDPVDAGVVFDAASGAFVITPAEAGTGIDLAGLNTAFAEAIGEGRTALEYSGDAAEAKPAISDDDATATATALNTMLPTVGFYIGEERTVPVDPAVAASWLTVVDDDGQLAIKADPQAIQATVDGLPAAVDRAPVNATNIVDSAGTVLRAEQEGAVGRALGDTTGIAAQFATQLEAGNGAFALSVTETPFETVSLFRRIDINLSSQRAVLYENGAVVNSWAVSTGLPGTLTPTGNFKVFAHTRIQDMGCYEGAPYCTKDVPWITWFAPNIGFHGTYWHNNFGQRMSHGCVNLPIDLAKYVYDWSPKGLEISVHY</sequence>
<evidence type="ECO:0000256" key="3">
    <source>
        <dbReference type="ARBA" id="ARBA00022960"/>
    </source>
</evidence>
<proteinExistence type="predicted"/>
<feature type="active site" description="Nucleophile" evidence="6">
    <location>
        <position position="474"/>
    </location>
</feature>
<evidence type="ECO:0000256" key="5">
    <source>
        <dbReference type="ARBA" id="ARBA00023316"/>
    </source>
</evidence>
<name>A0A0F0KQ54_9MICO</name>
<dbReference type="Gene3D" id="2.40.440.10">
    <property type="entry name" value="L,D-transpeptidase catalytic domain-like"/>
    <property type="match status" value="1"/>
</dbReference>
<dbReference type="GO" id="GO:0018104">
    <property type="term" value="P:peptidoglycan-protein cross-linking"/>
    <property type="evidence" value="ECO:0007669"/>
    <property type="project" value="TreeGrafter"/>
</dbReference>
<dbReference type="Pfam" id="PF03734">
    <property type="entry name" value="YkuD"/>
    <property type="match status" value="1"/>
</dbReference>
<dbReference type="EMBL" id="JYIV01000025">
    <property type="protein sequence ID" value="KJL22594.1"/>
    <property type="molecule type" value="Genomic_DNA"/>
</dbReference>
<evidence type="ECO:0000256" key="4">
    <source>
        <dbReference type="ARBA" id="ARBA00022984"/>
    </source>
</evidence>
<organism evidence="10 11">
    <name type="scientific">Microbacterium oxydans</name>
    <dbReference type="NCBI Taxonomy" id="82380"/>
    <lineage>
        <taxon>Bacteria</taxon>
        <taxon>Bacillati</taxon>
        <taxon>Actinomycetota</taxon>
        <taxon>Actinomycetes</taxon>
        <taxon>Micrococcales</taxon>
        <taxon>Microbacteriaceae</taxon>
        <taxon>Microbacterium</taxon>
    </lineage>
</organism>
<evidence type="ECO:0000256" key="7">
    <source>
        <dbReference type="SAM" id="MobiDB-lite"/>
    </source>
</evidence>
<protein>
    <recommendedName>
        <fullName evidence="9">L,D-TPase catalytic domain-containing protein</fullName>
    </recommendedName>
</protein>
<dbReference type="PROSITE" id="PS52029">
    <property type="entry name" value="LD_TPASE"/>
    <property type="match status" value="1"/>
</dbReference>
<dbReference type="GO" id="GO:0016740">
    <property type="term" value="F:transferase activity"/>
    <property type="evidence" value="ECO:0007669"/>
    <property type="project" value="UniProtKB-KW"/>
</dbReference>
<dbReference type="GO" id="GO:0005576">
    <property type="term" value="C:extracellular region"/>
    <property type="evidence" value="ECO:0007669"/>
    <property type="project" value="TreeGrafter"/>
</dbReference>
<dbReference type="AlphaFoldDB" id="A0A0F0KQ54"/>
<evidence type="ECO:0000256" key="8">
    <source>
        <dbReference type="SAM" id="Phobius"/>
    </source>
</evidence>
<dbReference type="InterPro" id="IPR038063">
    <property type="entry name" value="Transpep_catalytic_dom"/>
</dbReference>
<evidence type="ECO:0000256" key="2">
    <source>
        <dbReference type="ARBA" id="ARBA00022679"/>
    </source>
</evidence>
<gene>
    <name evidence="10" type="ORF">RN51_01908</name>
</gene>
<comment type="pathway">
    <text evidence="1 6">Cell wall biogenesis; peptidoglycan biosynthesis.</text>
</comment>
<dbReference type="Proteomes" id="UP000033725">
    <property type="component" value="Unassembled WGS sequence"/>
</dbReference>
<feature type="active site" description="Proton donor/acceptor" evidence="6">
    <location>
        <position position="458"/>
    </location>
</feature>
<dbReference type="PATRIC" id="fig|82380.10.peg.1918"/>
<dbReference type="PANTHER" id="PTHR30582:SF2">
    <property type="entry name" value="L,D-TRANSPEPTIDASE YCIB-RELATED"/>
    <property type="match status" value="1"/>
</dbReference>
<keyword evidence="8" id="KW-0812">Transmembrane</keyword>
<evidence type="ECO:0000256" key="1">
    <source>
        <dbReference type="ARBA" id="ARBA00004752"/>
    </source>
</evidence>
<dbReference type="InterPro" id="IPR050979">
    <property type="entry name" value="LD-transpeptidase"/>
</dbReference>
<evidence type="ECO:0000313" key="10">
    <source>
        <dbReference type="EMBL" id="KJL22594.1"/>
    </source>
</evidence>
<keyword evidence="8" id="KW-1133">Transmembrane helix</keyword>
<feature type="domain" description="L,D-TPase catalytic" evidence="9">
    <location>
        <begin position="382"/>
        <end position="498"/>
    </location>
</feature>
<dbReference type="PANTHER" id="PTHR30582">
    <property type="entry name" value="L,D-TRANSPEPTIDASE"/>
    <property type="match status" value="1"/>
</dbReference>
<dbReference type="GO" id="GO:0071555">
    <property type="term" value="P:cell wall organization"/>
    <property type="evidence" value="ECO:0007669"/>
    <property type="project" value="UniProtKB-UniRule"/>
</dbReference>